<evidence type="ECO:0000256" key="2">
    <source>
        <dbReference type="PIRSR" id="PIRSR601310-3"/>
    </source>
</evidence>
<dbReference type="EMBL" id="MFSV01000022">
    <property type="protein sequence ID" value="OGI59021.1"/>
    <property type="molecule type" value="Genomic_DNA"/>
</dbReference>
<feature type="active site" description="Tele-AMP-histidine intermediate" evidence="1">
    <location>
        <position position="99"/>
    </location>
</feature>
<dbReference type="PRINTS" id="PR00332">
    <property type="entry name" value="HISTRIAD"/>
</dbReference>
<reference evidence="5 6" key="1">
    <citation type="journal article" date="2016" name="Nat. Commun.">
        <title>Thousands of microbial genomes shed light on interconnected biogeochemical processes in an aquifer system.</title>
        <authorList>
            <person name="Anantharaman K."/>
            <person name="Brown C.T."/>
            <person name="Hug L.A."/>
            <person name="Sharon I."/>
            <person name="Castelle C.J."/>
            <person name="Probst A.J."/>
            <person name="Thomas B.C."/>
            <person name="Singh A."/>
            <person name="Wilkins M.J."/>
            <person name="Karaoz U."/>
            <person name="Brodie E.L."/>
            <person name="Williams K.H."/>
            <person name="Hubbard S.S."/>
            <person name="Banfield J.F."/>
        </authorList>
    </citation>
    <scope>NUCLEOTIDE SEQUENCE [LARGE SCALE GENOMIC DNA]</scope>
</reference>
<evidence type="ECO:0000256" key="3">
    <source>
        <dbReference type="PROSITE-ProRule" id="PRU00464"/>
    </source>
</evidence>
<dbReference type="GO" id="GO:0003824">
    <property type="term" value="F:catalytic activity"/>
    <property type="evidence" value="ECO:0007669"/>
    <property type="project" value="InterPro"/>
</dbReference>
<dbReference type="Proteomes" id="UP000177950">
    <property type="component" value="Unassembled WGS sequence"/>
</dbReference>
<feature type="short sequence motif" description="Histidine triad motif" evidence="2 3">
    <location>
        <begin position="97"/>
        <end position="101"/>
    </location>
</feature>
<dbReference type="PANTHER" id="PTHR23089">
    <property type="entry name" value="HISTIDINE TRIAD HIT PROTEIN"/>
    <property type="match status" value="1"/>
</dbReference>
<proteinExistence type="predicted"/>
<evidence type="ECO:0000313" key="5">
    <source>
        <dbReference type="EMBL" id="OGI59021.1"/>
    </source>
</evidence>
<dbReference type="InterPro" id="IPR036265">
    <property type="entry name" value="HIT-like_sf"/>
</dbReference>
<dbReference type="AlphaFoldDB" id="A0A1F6UNR0"/>
<evidence type="ECO:0000259" key="4">
    <source>
        <dbReference type="PROSITE" id="PS51084"/>
    </source>
</evidence>
<dbReference type="Gene3D" id="3.30.428.10">
    <property type="entry name" value="HIT-like"/>
    <property type="match status" value="1"/>
</dbReference>
<comment type="caution">
    <text evidence="5">The sequence shown here is derived from an EMBL/GenBank/DDBJ whole genome shotgun (WGS) entry which is preliminary data.</text>
</comment>
<dbReference type="PROSITE" id="PS00892">
    <property type="entry name" value="HIT_1"/>
    <property type="match status" value="1"/>
</dbReference>
<dbReference type="InterPro" id="IPR011146">
    <property type="entry name" value="HIT-like"/>
</dbReference>
<dbReference type="InterPro" id="IPR001310">
    <property type="entry name" value="Histidine_triad_HIT"/>
</dbReference>
<protein>
    <submittedName>
        <fullName evidence="5">Histidine triad nucleotide-binding protein</fullName>
    </submittedName>
</protein>
<dbReference type="PROSITE" id="PS51084">
    <property type="entry name" value="HIT_2"/>
    <property type="match status" value="1"/>
</dbReference>
<accession>A0A1F6UNR0</accession>
<gene>
    <name evidence="5" type="ORF">A2V58_00800</name>
</gene>
<evidence type="ECO:0000256" key="1">
    <source>
        <dbReference type="PIRSR" id="PIRSR601310-1"/>
    </source>
</evidence>
<dbReference type="Pfam" id="PF11969">
    <property type="entry name" value="DcpS_C"/>
    <property type="match status" value="1"/>
</dbReference>
<dbReference type="InterPro" id="IPR019808">
    <property type="entry name" value="Histidine_triad_CS"/>
</dbReference>
<evidence type="ECO:0000313" key="6">
    <source>
        <dbReference type="Proteomes" id="UP000177950"/>
    </source>
</evidence>
<sequence length="111" mass="12208">MSDCLFCKIIAGKLPSDRVHEDEQVVVFKDIYPKAPVHLLVVPRVHFASLNELAPEHDALMAHMLHLLPQLARQQGLDNGFRTIINTGPGGGQEVPHLHIHILGGGRLPGF</sequence>
<dbReference type="SUPFAM" id="SSF54197">
    <property type="entry name" value="HIT-like"/>
    <property type="match status" value="1"/>
</dbReference>
<feature type="domain" description="HIT" evidence="4">
    <location>
        <begin position="5"/>
        <end position="111"/>
    </location>
</feature>
<dbReference type="CDD" id="cd01276">
    <property type="entry name" value="PKCI_related"/>
    <property type="match status" value="1"/>
</dbReference>
<organism evidence="5 6">
    <name type="scientific">Candidatus Muproteobacteria bacterium RBG_19FT_COMBO_61_10</name>
    <dbReference type="NCBI Taxonomy" id="1817761"/>
    <lineage>
        <taxon>Bacteria</taxon>
        <taxon>Pseudomonadati</taxon>
        <taxon>Pseudomonadota</taxon>
        <taxon>Candidatus Muproteobacteria</taxon>
    </lineage>
</organism>
<name>A0A1F6UNR0_9PROT</name>